<evidence type="ECO:0000256" key="8">
    <source>
        <dbReference type="SAM" id="SignalP"/>
    </source>
</evidence>
<evidence type="ECO:0000259" key="11">
    <source>
        <dbReference type="Pfam" id="PF23481"/>
    </source>
</evidence>
<evidence type="ECO:0000256" key="3">
    <source>
        <dbReference type="ARBA" id="ARBA00022692"/>
    </source>
</evidence>
<dbReference type="Pfam" id="PF23481">
    <property type="entry name" value="Ig_TMEM132_2nd"/>
    <property type="match status" value="1"/>
</dbReference>
<feature type="region of interest" description="Disordered" evidence="6">
    <location>
        <begin position="932"/>
        <end position="955"/>
    </location>
</feature>
<dbReference type="Proteomes" id="UP000265040">
    <property type="component" value="Chromosome 1"/>
</dbReference>
<evidence type="ECO:0000313" key="14">
    <source>
        <dbReference type="Ensembl" id="ENSATEP00000072380.1"/>
    </source>
</evidence>
<evidence type="ECO:0000256" key="6">
    <source>
        <dbReference type="SAM" id="MobiDB-lite"/>
    </source>
</evidence>
<dbReference type="Pfam" id="PF23487">
    <property type="entry name" value="Ig_TMEM132_6th"/>
    <property type="match status" value="1"/>
</dbReference>
<reference evidence="14" key="2">
    <citation type="submission" date="2025-08" db="UniProtKB">
        <authorList>
            <consortium name="Ensembl"/>
        </authorList>
    </citation>
    <scope>IDENTIFICATION</scope>
</reference>
<dbReference type="Ensembl" id="ENSATET00000076188.1">
    <property type="protein sequence ID" value="ENSATEP00000072380.1"/>
    <property type="gene ID" value="ENSATEG00000031890.1"/>
</dbReference>
<dbReference type="InterPro" id="IPR055422">
    <property type="entry name" value="Ig_TMEM132_2nd"/>
</dbReference>
<dbReference type="InterPro" id="IPR055424">
    <property type="entry name" value="Ig_TMEM132_6th"/>
</dbReference>
<feature type="domain" description="Transmembrane protein family 132 fourth" evidence="9">
    <location>
        <begin position="481"/>
        <end position="577"/>
    </location>
</feature>
<feature type="transmembrane region" description="Helical" evidence="7">
    <location>
        <begin position="963"/>
        <end position="988"/>
    </location>
</feature>
<evidence type="ECO:0000256" key="2">
    <source>
        <dbReference type="ARBA" id="ARBA00006166"/>
    </source>
</evidence>
<feature type="region of interest" description="Disordered" evidence="6">
    <location>
        <begin position="307"/>
        <end position="327"/>
    </location>
</feature>
<reference evidence="14 15" key="1">
    <citation type="submission" date="2021-04" db="EMBL/GenBank/DDBJ databases">
        <authorList>
            <consortium name="Wellcome Sanger Institute Data Sharing"/>
        </authorList>
    </citation>
    <scope>NUCLEOTIDE SEQUENCE [LARGE SCALE GENOMIC DNA]</scope>
</reference>
<evidence type="ECO:0000259" key="13">
    <source>
        <dbReference type="Pfam" id="PF23487"/>
    </source>
</evidence>
<evidence type="ECO:0000259" key="9">
    <source>
        <dbReference type="Pfam" id="PF16070"/>
    </source>
</evidence>
<evidence type="ECO:0000256" key="4">
    <source>
        <dbReference type="ARBA" id="ARBA00022989"/>
    </source>
</evidence>
<dbReference type="GO" id="GO:0016020">
    <property type="term" value="C:membrane"/>
    <property type="evidence" value="ECO:0007669"/>
    <property type="project" value="UniProtKB-SubCell"/>
</dbReference>
<dbReference type="PANTHER" id="PTHR13388:SF29">
    <property type="entry name" value="TRANSMEMBRANE PROTEIN 132C ISOFORM X1"/>
    <property type="match status" value="1"/>
</dbReference>
<organism evidence="14 15">
    <name type="scientific">Anabas testudineus</name>
    <name type="common">Climbing perch</name>
    <name type="synonym">Anthias testudineus</name>
    <dbReference type="NCBI Taxonomy" id="64144"/>
    <lineage>
        <taxon>Eukaryota</taxon>
        <taxon>Metazoa</taxon>
        <taxon>Chordata</taxon>
        <taxon>Craniata</taxon>
        <taxon>Vertebrata</taxon>
        <taxon>Euteleostomi</taxon>
        <taxon>Actinopterygii</taxon>
        <taxon>Neopterygii</taxon>
        <taxon>Teleostei</taxon>
        <taxon>Neoteleostei</taxon>
        <taxon>Acanthomorphata</taxon>
        <taxon>Anabantaria</taxon>
        <taxon>Anabantiformes</taxon>
        <taxon>Anabantoidei</taxon>
        <taxon>Anabantidae</taxon>
        <taxon>Anabas</taxon>
    </lineage>
</organism>
<feature type="signal peptide" evidence="8">
    <location>
        <begin position="1"/>
        <end position="30"/>
    </location>
</feature>
<reference evidence="14" key="3">
    <citation type="submission" date="2025-09" db="UniProtKB">
        <authorList>
            <consortium name="Ensembl"/>
        </authorList>
    </citation>
    <scope>IDENTIFICATION</scope>
</reference>
<feature type="compositionally biased region" description="Basic and acidic residues" evidence="6">
    <location>
        <begin position="944"/>
        <end position="955"/>
    </location>
</feature>
<evidence type="ECO:0000259" key="12">
    <source>
        <dbReference type="Pfam" id="PF23486"/>
    </source>
</evidence>
<evidence type="ECO:0008006" key="16">
    <source>
        <dbReference type="Google" id="ProtNLM"/>
    </source>
</evidence>
<keyword evidence="8" id="KW-0732">Signal</keyword>
<keyword evidence="3 7" id="KW-0812">Transmembrane</keyword>
<sequence>MADVSWSSVGWSTSMLLLFCIVIAVPPCLLQPPVPLSLPVHMSVNPASWQFLPLSQAELSPLFSNSSPFSFSQSLFMLPPPGTGSRPSLRASFGPYSVTQHLSEPVVPLTPPLSASLLSEHVEREWDEGGQTRFRVRVLFHQRGDTSTQGTYITLHAFKETEEHKASCTTQPPLGLCLLTLTMPSDWFKDPNSIQLHGDWDEGQMNIHPRRRVQKREQYWGGYHHGRLGNRRSGISPSLRYHPGVDGDAQADIPQAHRYSRGPMTNQIQLYYSFSDAVDDPKLPPTRAARSQRQLFYIKAVTLRDEEEEKDKGQGRTEDEETCLNGQQGEELSLDSNVMIRYHRGPVLIGEPIRVSVNLRANSSEFVVIRLKVKKGLVSMVAQRTLTSDLWAVTLERSQGSKHDVVSILCHKHSTIKHVHSPVVFQQVVCLSIDGLGRSFGVAMRVTANWWVEYSGHINPPSPHGAAESIFSFTDRRIISITPITESNTIINTAILTNQPVSRPVIVLAISKDGKVSDVTSAVTCYSTNENTVKVSSNCSTLFVDGSESGLGSTCVVVEFLLGTLSGSVCLQVWAPSVPLKVSLLDPILNAINGWNHYTETGCVPVYQRSSVQVLTQFTAQDSQSRTVYLLSSSDWFVDVTELVRDWLRVEDPRVASLSPQNNLIGLQPGKTSLYVVSEQWDGVLGRCDITVTSEPVNPGDLSVQVVSGLGMSITGSPTYPAIITTTVTAYNILFNHHQEASISIWLQFSDDTASLLSSFSDLSFFIRLSSLAESVVVVAPGSSQRIFAQGDGGGPLLRAELLVSTCTDKLITINSISEGDWDWMDTRGGGGTRRLAKGSGWIRVNLDLDFLHPTGTKDEEDEEFEFDISDTLVESDSDIYVSNFREDNSGNVSSDYYDKISGGVTNREWNEEGNRGMVSRNNLERAVLMPSQEEGSVYFSPSQEKERERAEEKEQGAQELELGLGAVLSLLCLCAVLFLANCLPCALRDRLGTMSEGVEEGDPEGGRNDEEERKEADEEDRIKQQKQAVKEVEIIC</sequence>
<evidence type="ECO:0000256" key="5">
    <source>
        <dbReference type="ARBA" id="ARBA00023136"/>
    </source>
</evidence>
<name>A0AAQ6I8T9_ANATE</name>
<accession>A0AAQ6I8T9</accession>
<proteinExistence type="inferred from homology"/>
<feature type="domain" description="Transmembrane protein TMEM132 sixth" evidence="13">
    <location>
        <begin position="701"/>
        <end position="805"/>
    </location>
</feature>
<feature type="domain" description="Transmembrane protein TMEM132 cohesin-like" evidence="10">
    <location>
        <begin position="329"/>
        <end position="457"/>
    </location>
</feature>
<protein>
    <recommendedName>
        <fullName evidence="16">Transmembrane protein family 132 middle domain-containing protein</fullName>
    </recommendedName>
</protein>
<feature type="compositionally biased region" description="Basic and acidic residues" evidence="6">
    <location>
        <begin position="1005"/>
        <end position="1037"/>
    </location>
</feature>
<dbReference type="InterPro" id="IPR055421">
    <property type="entry name" value="TMEM132_3rd"/>
</dbReference>
<feature type="region of interest" description="Disordered" evidence="6">
    <location>
        <begin position="996"/>
        <end position="1037"/>
    </location>
</feature>
<evidence type="ECO:0000313" key="15">
    <source>
        <dbReference type="Proteomes" id="UP000265040"/>
    </source>
</evidence>
<evidence type="ECO:0000259" key="10">
    <source>
        <dbReference type="Pfam" id="PF23039"/>
    </source>
</evidence>
<feature type="domain" description="Transmembrane protein TMEM132 fifth" evidence="12">
    <location>
        <begin position="586"/>
        <end position="697"/>
    </location>
</feature>
<comment type="subcellular location">
    <subcellularLocation>
        <location evidence="1">Membrane</location>
        <topology evidence="1">Single-pass type I membrane protein</topology>
    </subcellularLocation>
</comment>
<dbReference type="PANTHER" id="PTHR13388">
    <property type="entry name" value="DETONATOR, ISOFORM E"/>
    <property type="match status" value="1"/>
</dbReference>
<dbReference type="Pfam" id="PF16070">
    <property type="entry name" value="Ig_TMEM132_4th"/>
    <property type="match status" value="1"/>
</dbReference>
<keyword evidence="15" id="KW-1185">Reference proteome</keyword>
<comment type="similarity">
    <text evidence="2">Belongs to the TMEM132 family.</text>
</comment>
<dbReference type="CTD" id="54972"/>
<keyword evidence="4 7" id="KW-1133">Transmembrane helix</keyword>
<keyword evidence="5 7" id="KW-0472">Membrane</keyword>
<dbReference type="AlphaFoldDB" id="A0AAQ6I8T9"/>
<dbReference type="GeneTree" id="ENSGT00940000158942"/>
<dbReference type="GeneID" id="113162233"/>
<feature type="chain" id="PRO_5043725548" description="Transmembrane protein family 132 middle domain-containing protein" evidence="8">
    <location>
        <begin position="31"/>
        <end position="1037"/>
    </location>
</feature>
<dbReference type="InterPro" id="IPR031437">
    <property type="entry name" value="Ig_TMEM132_4th"/>
</dbReference>
<dbReference type="InterPro" id="IPR055423">
    <property type="entry name" value="Ig_TMEM132_5th"/>
</dbReference>
<evidence type="ECO:0000256" key="7">
    <source>
        <dbReference type="SAM" id="Phobius"/>
    </source>
</evidence>
<evidence type="ECO:0000256" key="1">
    <source>
        <dbReference type="ARBA" id="ARBA00004479"/>
    </source>
</evidence>
<dbReference type="Pfam" id="PF23486">
    <property type="entry name" value="Ig_TMEM132_5th"/>
    <property type="match status" value="1"/>
</dbReference>
<feature type="domain" description="Transmembrane protein TMEM132 second Ig-like" evidence="11">
    <location>
        <begin position="133"/>
        <end position="195"/>
    </location>
</feature>
<dbReference type="InterPro" id="IPR026307">
    <property type="entry name" value="TMEM132"/>
</dbReference>
<dbReference type="Pfam" id="PF23039">
    <property type="entry name" value="TMEM132_3rd"/>
    <property type="match status" value="1"/>
</dbReference>
<dbReference type="RefSeq" id="XP_026216053.1">
    <property type="nucleotide sequence ID" value="XM_026360268.1"/>
</dbReference>